<evidence type="ECO:0000259" key="8">
    <source>
        <dbReference type="PROSITE" id="PS50195"/>
    </source>
</evidence>
<dbReference type="PANTHER" id="PTHR10183:SF379">
    <property type="entry name" value="CALPAIN-5"/>
    <property type="match status" value="1"/>
</dbReference>
<dbReference type="Pfam" id="PF00648">
    <property type="entry name" value="Peptidase_C2"/>
    <property type="match status" value="1"/>
</dbReference>
<dbReference type="InterPro" id="IPR038765">
    <property type="entry name" value="Papain-like_cys_pep_sf"/>
</dbReference>
<accession>A0AAD2FG13</accession>
<dbReference type="InterPro" id="IPR001300">
    <property type="entry name" value="Peptidase_C2_calpain_cat"/>
</dbReference>
<protein>
    <recommendedName>
        <fullName evidence="12">Calpain catalytic domain-containing protein</fullName>
    </recommendedName>
</protein>
<evidence type="ECO:0000256" key="7">
    <source>
        <dbReference type="SAM" id="MobiDB-lite"/>
    </source>
</evidence>
<evidence type="ECO:0000256" key="2">
    <source>
        <dbReference type="ARBA" id="ARBA00022670"/>
    </source>
</evidence>
<dbReference type="GO" id="GO:0004198">
    <property type="term" value="F:calcium-dependent cysteine-type endopeptidase activity"/>
    <property type="evidence" value="ECO:0007669"/>
    <property type="project" value="InterPro"/>
</dbReference>
<feature type="compositionally biased region" description="Basic and acidic residues" evidence="7">
    <location>
        <begin position="392"/>
        <end position="412"/>
    </location>
</feature>
<feature type="active site" evidence="5 6">
    <location>
        <position position="936"/>
    </location>
</feature>
<reference evidence="10" key="1">
    <citation type="submission" date="2023-08" db="EMBL/GenBank/DDBJ databases">
        <authorList>
            <person name="Audoor S."/>
            <person name="Bilcke G."/>
        </authorList>
    </citation>
    <scope>NUCLEOTIDE SEQUENCE</scope>
</reference>
<evidence type="ECO:0000256" key="1">
    <source>
        <dbReference type="ARBA" id="ARBA00007623"/>
    </source>
</evidence>
<keyword evidence="4 6" id="KW-0788">Thiol protease</keyword>
<evidence type="ECO:0000313" key="10">
    <source>
        <dbReference type="EMBL" id="CAJ1926284.1"/>
    </source>
</evidence>
<evidence type="ECO:0000256" key="6">
    <source>
        <dbReference type="PROSITE-ProRule" id="PRU00239"/>
    </source>
</evidence>
<dbReference type="AlphaFoldDB" id="A0AAD2FG13"/>
<dbReference type="InterPro" id="IPR027267">
    <property type="entry name" value="AH/BAR_dom_sf"/>
</dbReference>
<keyword evidence="3 6" id="KW-0378">Hydrolase</keyword>
<dbReference type="PROSITE" id="PS00139">
    <property type="entry name" value="THIOL_PROTEASE_CYS"/>
    <property type="match status" value="1"/>
</dbReference>
<dbReference type="InterPro" id="IPR001683">
    <property type="entry name" value="PX_dom"/>
</dbReference>
<feature type="active site" evidence="5 6">
    <location>
        <position position="727"/>
    </location>
</feature>
<comment type="similarity">
    <text evidence="1">Belongs to the peptidase C2 family.</text>
</comment>
<feature type="region of interest" description="Disordered" evidence="7">
    <location>
        <begin position="364"/>
        <end position="494"/>
    </location>
</feature>
<feature type="compositionally biased region" description="Polar residues" evidence="7">
    <location>
        <begin position="482"/>
        <end position="494"/>
    </location>
</feature>
<feature type="domain" description="PX" evidence="8">
    <location>
        <begin position="1"/>
        <end position="115"/>
    </location>
</feature>
<feature type="compositionally biased region" description="Polar residues" evidence="7">
    <location>
        <begin position="414"/>
        <end position="443"/>
    </location>
</feature>
<comment type="caution">
    <text evidence="10">The sequence shown here is derived from an EMBL/GenBank/DDBJ whole genome shotgun (WGS) entry which is preliminary data.</text>
</comment>
<evidence type="ECO:0000313" key="11">
    <source>
        <dbReference type="Proteomes" id="UP001295423"/>
    </source>
</evidence>
<organism evidence="10 11">
    <name type="scientific">Cylindrotheca closterium</name>
    <dbReference type="NCBI Taxonomy" id="2856"/>
    <lineage>
        <taxon>Eukaryota</taxon>
        <taxon>Sar</taxon>
        <taxon>Stramenopiles</taxon>
        <taxon>Ochrophyta</taxon>
        <taxon>Bacillariophyta</taxon>
        <taxon>Bacillariophyceae</taxon>
        <taxon>Bacillariophycidae</taxon>
        <taxon>Bacillariales</taxon>
        <taxon>Bacillariaceae</taxon>
        <taxon>Cylindrotheca</taxon>
    </lineage>
</organism>
<dbReference type="SMART" id="SM00312">
    <property type="entry name" value="PX"/>
    <property type="match status" value="1"/>
</dbReference>
<evidence type="ECO:0000256" key="5">
    <source>
        <dbReference type="PIRSR" id="PIRSR622684-1"/>
    </source>
</evidence>
<evidence type="ECO:0000259" key="9">
    <source>
        <dbReference type="PROSITE" id="PS50203"/>
    </source>
</evidence>
<evidence type="ECO:0000256" key="3">
    <source>
        <dbReference type="ARBA" id="ARBA00022801"/>
    </source>
</evidence>
<feature type="domain" description="Calpain catalytic" evidence="9">
    <location>
        <begin position="706"/>
        <end position="1018"/>
    </location>
</feature>
<dbReference type="Gene3D" id="1.20.1270.60">
    <property type="entry name" value="Arfaptin homology (AH) domain/BAR domain"/>
    <property type="match status" value="1"/>
</dbReference>
<feature type="compositionally biased region" description="Polar residues" evidence="7">
    <location>
        <begin position="458"/>
        <end position="469"/>
    </location>
</feature>
<dbReference type="Pfam" id="PF00787">
    <property type="entry name" value="PX"/>
    <property type="match status" value="1"/>
</dbReference>
<sequence length="1025" mass="114660">MRDVQVLSPTVHQIDGKNDHVTYDVQSQQEGHTSLRYSDFQWLYNRIQIEVPGVFVPVIPHKRTALMGEGQFSAEFLEERRRNLEIFLTGVLKVPKILTKCPSLEVFLKDTGDYCYWEAHKKKVEAENPDIANTISIPSGTVEMNDATIADAKKGLGNLMAKAKTVTQTKFGNAELQESKRENEYRSVKLYFERMEHEMKEVKDQVTKSLKPPPDNPNAEVKMVAEKQALLHSLEHAASNISTCKGAFKRRKKLQVEYTTKHNQLEQYKKDQAKPQKQSFGFSKKVKDPAKVAAKLAELEKSAVALHGQFENATKRILFEACRTKNGIDARMKACLQEHASIQKKSGDPVSEVKSLPQFPDLGAEYNVIPAPPSNAATPSPGDRGNRSPKRAGRDKSQDRTTGRGKSKDRTTGRSKSPTRATPVGTTKKTATPVNATKKTASSPVCGRGKSPIRATPVNGTRKTASSPVRATKKTSKPIRATATSSSAQPTLTLPDANTNIGDWFKSNAPMMKAHIMQTTPIVGTASVGFNGGSPYGNPGQQPEGPPPDFSHFTTPFKDLYPNADPARWKLVEMRFKGKAKYHVKGLQKKYDGPILEAIEHFKPQPQRFVAIMYQIDMLEEWDPREHKYTILHRKDTVDWKPLGPEPDGNLMCLMHTYERCRPLASFPMELRDKWTDKMTYKGRPVHGRSIQPVMPGRGMGCVDLPNLKVMAKVNPGDIQQGSVGDCWLLSGISAVAEFEGAIERLFRKNRNLRNMPTDEPNVYTVTLWDLRTWSEVDIVIDERLCANPDGKKMLLGARPSKDGQLWVPYLEKAIAALCGGYDKIEGGQCTHAWPILTGVKGQYTIQTKNGSEKFGCFGRFNSHRNAWADHENSPQDGEQTIWRTKWPLGDDSDADISTSELFHKMSTWSAANFLMGAGTKGESDSNTTNGLVDDHAYSIVKCLRHVAGTKVNMVQVRNPWGKGEIEDGEFGDNAPGWQKYPAIKDLLKPRVSNDGLFWLTEREFFKFFERVFLCAADMKQFCQQ</sequence>
<dbReference type="InterPro" id="IPR022684">
    <property type="entry name" value="Calpain_cysteine_protease"/>
</dbReference>
<proteinExistence type="inferred from homology"/>
<evidence type="ECO:0000256" key="4">
    <source>
        <dbReference type="ARBA" id="ARBA00022807"/>
    </source>
</evidence>
<dbReference type="Gene3D" id="3.90.70.10">
    <property type="entry name" value="Cysteine proteinases"/>
    <property type="match status" value="1"/>
</dbReference>
<dbReference type="GO" id="GO:0005737">
    <property type="term" value="C:cytoplasm"/>
    <property type="evidence" value="ECO:0007669"/>
    <property type="project" value="TreeGrafter"/>
</dbReference>
<keyword evidence="11" id="KW-1185">Reference proteome</keyword>
<dbReference type="CDD" id="cd06093">
    <property type="entry name" value="PX_domain"/>
    <property type="match status" value="1"/>
</dbReference>
<dbReference type="Proteomes" id="UP001295423">
    <property type="component" value="Unassembled WGS sequence"/>
</dbReference>
<dbReference type="PANTHER" id="PTHR10183">
    <property type="entry name" value="CALPAIN"/>
    <property type="match status" value="1"/>
</dbReference>
<dbReference type="SUPFAM" id="SSF54001">
    <property type="entry name" value="Cysteine proteinases"/>
    <property type="match status" value="1"/>
</dbReference>
<name>A0AAD2FG13_9STRA</name>
<dbReference type="SMART" id="SM00230">
    <property type="entry name" value="CysPc"/>
    <property type="match status" value="1"/>
</dbReference>
<evidence type="ECO:0008006" key="12">
    <source>
        <dbReference type="Google" id="ProtNLM"/>
    </source>
</evidence>
<dbReference type="Gene3D" id="3.30.1520.10">
    <property type="entry name" value="Phox-like domain"/>
    <property type="match status" value="1"/>
</dbReference>
<dbReference type="GO" id="GO:0006508">
    <property type="term" value="P:proteolysis"/>
    <property type="evidence" value="ECO:0007669"/>
    <property type="project" value="UniProtKB-KW"/>
</dbReference>
<keyword evidence="2 6" id="KW-0645">Protease</keyword>
<dbReference type="SUPFAM" id="SSF64268">
    <property type="entry name" value="PX domain"/>
    <property type="match status" value="1"/>
</dbReference>
<dbReference type="PROSITE" id="PS50203">
    <property type="entry name" value="CALPAIN_CAT"/>
    <property type="match status" value="1"/>
</dbReference>
<dbReference type="EMBL" id="CAKOGP040000003">
    <property type="protein sequence ID" value="CAJ1926284.1"/>
    <property type="molecule type" value="Genomic_DNA"/>
</dbReference>
<dbReference type="GO" id="GO:0035091">
    <property type="term" value="F:phosphatidylinositol binding"/>
    <property type="evidence" value="ECO:0007669"/>
    <property type="project" value="InterPro"/>
</dbReference>
<dbReference type="PRINTS" id="PR00704">
    <property type="entry name" value="CALPAIN"/>
</dbReference>
<dbReference type="PROSITE" id="PS50195">
    <property type="entry name" value="PX"/>
    <property type="match status" value="1"/>
</dbReference>
<dbReference type="InterPro" id="IPR036871">
    <property type="entry name" value="PX_dom_sf"/>
</dbReference>
<gene>
    <name evidence="10" type="ORF">CYCCA115_LOCUS1203</name>
</gene>
<dbReference type="InterPro" id="IPR000169">
    <property type="entry name" value="Pept_cys_AS"/>
</dbReference>
<feature type="active site" evidence="5 6">
    <location>
        <position position="959"/>
    </location>
</feature>